<evidence type="ECO:0000256" key="6">
    <source>
        <dbReference type="SAM" id="Phobius"/>
    </source>
</evidence>
<keyword evidence="5 6" id="KW-0472">Membrane</keyword>
<comment type="subcellular location">
    <subcellularLocation>
        <location evidence="1">Cell membrane</location>
        <topology evidence="1">Multi-pass membrane protein</topology>
    </subcellularLocation>
</comment>
<dbReference type="Proteomes" id="UP000515823">
    <property type="component" value="Chromosome"/>
</dbReference>
<dbReference type="GO" id="GO:0005886">
    <property type="term" value="C:plasma membrane"/>
    <property type="evidence" value="ECO:0007669"/>
    <property type="project" value="UniProtKB-SubCell"/>
</dbReference>
<organism evidence="7 8">
    <name type="scientific">Qiania dongpingensis</name>
    <dbReference type="NCBI Taxonomy" id="2763669"/>
    <lineage>
        <taxon>Bacteria</taxon>
        <taxon>Bacillati</taxon>
        <taxon>Bacillota</taxon>
        <taxon>Clostridia</taxon>
        <taxon>Lachnospirales</taxon>
        <taxon>Lachnospiraceae</taxon>
        <taxon>Qiania</taxon>
    </lineage>
</organism>
<proteinExistence type="predicted"/>
<evidence type="ECO:0000313" key="7">
    <source>
        <dbReference type="EMBL" id="QNM04912.1"/>
    </source>
</evidence>
<feature type="transmembrane region" description="Helical" evidence="6">
    <location>
        <begin position="221"/>
        <end position="243"/>
    </location>
</feature>
<dbReference type="KEGG" id="qdo:H9Q78_10705"/>
<reference evidence="7 8" key="1">
    <citation type="submission" date="2020-08" db="EMBL/GenBank/DDBJ databases">
        <authorList>
            <person name="Liu C."/>
            <person name="Sun Q."/>
        </authorList>
    </citation>
    <scope>NUCLEOTIDE SEQUENCE [LARGE SCALE GENOMIC DNA]</scope>
    <source>
        <strain evidence="7 8">NSJ-38</strain>
    </source>
</reference>
<dbReference type="EMBL" id="CP060634">
    <property type="protein sequence ID" value="QNM04912.1"/>
    <property type="molecule type" value="Genomic_DNA"/>
</dbReference>
<dbReference type="PANTHER" id="PTHR32196">
    <property type="entry name" value="ABC TRANSPORTER PERMEASE PROTEIN YPHD-RELATED-RELATED"/>
    <property type="match status" value="1"/>
</dbReference>
<evidence type="ECO:0000256" key="2">
    <source>
        <dbReference type="ARBA" id="ARBA00022475"/>
    </source>
</evidence>
<dbReference type="Pfam" id="PF02653">
    <property type="entry name" value="BPD_transp_2"/>
    <property type="match status" value="1"/>
</dbReference>
<evidence type="ECO:0000256" key="1">
    <source>
        <dbReference type="ARBA" id="ARBA00004651"/>
    </source>
</evidence>
<dbReference type="RefSeq" id="WP_249301672.1">
    <property type="nucleotide sequence ID" value="NZ_CP060634.1"/>
</dbReference>
<dbReference type="AlphaFoldDB" id="A0A7G9G280"/>
<feature type="transmembrane region" description="Helical" evidence="6">
    <location>
        <begin position="131"/>
        <end position="149"/>
    </location>
</feature>
<dbReference type="InterPro" id="IPR001851">
    <property type="entry name" value="ABC_transp_permease"/>
</dbReference>
<gene>
    <name evidence="7" type="ORF">H9Q78_10705</name>
</gene>
<keyword evidence="2" id="KW-1003">Cell membrane</keyword>
<dbReference type="GO" id="GO:0022857">
    <property type="term" value="F:transmembrane transporter activity"/>
    <property type="evidence" value="ECO:0007669"/>
    <property type="project" value="InterPro"/>
</dbReference>
<dbReference type="CDD" id="cd06579">
    <property type="entry name" value="TM_PBP1_transp_AraH_like"/>
    <property type="match status" value="1"/>
</dbReference>
<protein>
    <submittedName>
        <fullName evidence="7">ABC transporter permease</fullName>
    </submittedName>
</protein>
<feature type="transmembrane region" description="Helical" evidence="6">
    <location>
        <begin position="56"/>
        <end position="75"/>
    </location>
</feature>
<evidence type="ECO:0000256" key="5">
    <source>
        <dbReference type="ARBA" id="ARBA00023136"/>
    </source>
</evidence>
<accession>A0A7G9G280</accession>
<keyword evidence="8" id="KW-1185">Reference proteome</keyword>
<keyword evidence="4 6" id="KW-1133">Transmembrane helix</keyword>
<name>A0A7G9G280_9FIRM</name>
<feature type="transmembrane region" description="Helical" evidence="6">
    <location>
        <begin position="303"/>
        <end position="319"/>
    </location>
</feature>
<evidence type="ECO:0000313" key="8">
    <source>
        <dbReference type="Proteomes" id="UP000515823"/>
    </source>
</evidence>
<feature type="transmembrane region" description="Helical" evidence="6">
    <location>
        <begin position="169"/>
        <end position="190"/>
    </location>
</feature>
<evidence type="ECO:0000256" key="4">
    <source>
        <dbReference type="ARBA" id="ARBA00022989"/>
    </source>
</evidence>
<evidence type="ECO:0000256" key="3">
    <source>
        <dbReference type="ARBA" id="ARBA00022692"/>
    </source>
</evidence>
<sequence>MSEAKAVSVKKTNPVKQYLNNNIGMLIGLIAMCIIISILQPNFLQVKNLFNIMRSISITGIIGFGMTLCIIINGIDLSQGSVIGFTSCFCAWLLSSVGLPFWAAILGALAAGSLFGVFNGALLANTSLPPFVVTLATQLIGRGGCYVITRGNMINVDPAFGQLGNGYLFNVIPLPVIYLLVIFVVMFLLLGKSKFGRCVYAIGGNREAARFTGIKIKKVTWIVYSISGFLAAVCGIISCSRITTGQPTTGNAMEFDAVAACYLGGISYLGGEGRIGSTLLGAIVLGVLANGMSMLQVPWYVQNITKGCIILAAVFFDVMRKEKGKSK</sequence>
<feature type="transmembrane region" description="Helical" evidence="6">
    <location>
        <begin position="23"/>
        <end position="44"/>
    </location>
</feature>
<keyword evidence="3 6" id="KW-0812">Transmembrane</keyword>